<keyword evidence="9" id="KW-1185">Reference proteome</keyword>
<evidence type="ECO:0000256" key="3">
    <source>
        <dbReference type="ARBA" id="ARBA00022519"/>
    </source>
</evidence>
<keyword evidence="5 7" id="KW-0472">Membrane</keyword>
<keyword evidence="6 8" id="KW-0012">Acyltransferase</keyword>
<dbReference type="RefSeq" id="WP_154328533.1">
    <property type="nucleotide sequence ID" value="NZ_CP045696.1"/>
</dbReference>
<evidence type="ECO:0000256" key="4">
    <source>
        <dbReference type="ARBA" id="ARBA00022679"/>
    </source>
</evidence>
<evidence type="ECO:0000256" key="6">
    <source>
        <dbReference type="ARBA" id="ARBA00023315"/>
    </source>
</evidence>
<dbReference type="AlphaFoldDB" id="A0A6L5XBK6"/>
<keyword evidence="3" id="KW-0997">Cell inner membrane</keyword>
<keyword evidence="7" id="KW-1133">Transmembrane helix</keyword>
<keyword evidence="4 8" id="KW-0808">Transferase</keyword>
<dbReference type="GO" id="GO:0005886">
    <property type="term" value="C:plasma membrane"/>
    <property type="evidence" value="ECO:0007669"/>
    <property type="project" value="UniProtKB-SubCell"/>
</dbReference>
<dbReference type="Pfam" id="PF03279">
    <property type="entry name" value="Lip_A_acyltrans"/>
    <property type="match status" value="1"/>
</dbReference>
<dbReference type="EMBL" id="VULT01000010">
    <property type="protein sequence ID" value="MSS17631.1"/>
    <property type="molecule type" value="Genomic_DNA"/>
</dbReference>
<dbReference type="GO" id="GO:0009247">
    <property type="term" value="P:glycolipid biosynthetic process"/>
    <property type="evidence" value="ECO:0007669"/>
    <property type="project" value="UniProtKB-ARBA"/>
</dbReference>
<proteinExistence type="predicted"/>
<accession>A0A6L5XBK6</accession>
<dbReference type="CDD" id="cd07984">
    <property type="entry name" value="LPLAT_LABLAT-like"/>
    <property type="match status" value="1"/>
</dbReference>
<evidence type="ECO:0000256" key="2">
    <source>
        <dbReference type="ARBA" id="ARBA00022475"/>
    </source>
</evidence>
<evidence type="ECO:0000256" key="7">
    <source>
        <dbReference type="SAM" id="Phobius"/>
    </source>
</evidence>
<comment type="subcellular location">
    <subcellularLocation>
        <location evidence="1">Cell inner membrane</location>
    </subcellularLocation>
</comment>
<dbReference type="PANTHER" id="PTHR30606:SF10">
    <property type="entry name" value="PHOSPHATIDYLINOSITOL MANNOSIDE ACYLTRANSFERASE"/>
    <property type="match status" value="1"/>
</dbReference>
<protein>
    <submittedName>
        <fullName evidence="8">Acyltransferase</fullName>
    </submittedName>
</protein>
<gene>
    <name evidence="8" type="ORF">FYJ29_07660</name>
</gene>
<name>A0A6L5XBK6_9BACT</name>
<dbReference type="InterPro" id="IPR004960">
    <property type="entry name" value="LipA_acyltrans"/>
</dbReference>
<evidence type="ECO:0000256" key="1">
    <source>
        <dbReference type="ARBA" id="ARBA00004533"/>
    </source>
</evidence>
<comment type="caution">
    <text evidence="8">The sequence shown here is derived from an EMBL/GenBank/DDBJ whole genome shotgun (WGS) entry which is preliminary data.</text>
</comment>
<keyword evidence="7" id="KW-0812">Transmembrane</keyword>
<evidence type="ECO:0000256" key="5">
    <source>
        <dbReference type="ARBA" id="ARBA00023136"/>
    </source>
</evidence>
<dbReference type="PANTHER" id="PTHR30606">
    <property type="entry name" value="LIPID A BIOSYNTHESIS LAUROYL ACYLTRANSFERASE"/>
    <property type="match status" value="1"/>
</dbReference>
<keyword evidence="2" id="KW-1003">Cell membrane</keyword>
<evidence type="ECO:0000313" key="9">
    <source>
        <dbReference type="Proteomes" id="UP000483362"/>
    </source>
</evidence>
<organism evidence="8 9">
    <name type="scientific">Sodaliphilus pleomorphus</name>
    <dbReference type="NCBI Taxonomy" id="2606626"/>
    <lineage>
        <taxon>Bacteria</taxon>
        <taxon>Pseudomonadati</taxon>
        <taxon>Bacteroidota</taxon>
        <taxon>Bacteroidia</taxon>
        <taxon>Bacteroidales</taxon>
        <taxon>Muribaculaceae</taxon>
        <taxon>Sodaliphilus</taxon>
    </lineage>
</organism>
<dbReference type="Proteomes" id="UP000483362">
    <property type="component" value="Unassembled WGS sequence"/>
</dbReference>
<feature type="transmembrane region" description="Helical" evidence="7">
    <location>
        <begin position="30"/>
        <end position="52"/>
    </location>
</feature>
<evidence type="ECO:0000313" key="8">
    <source>
        <dbReference type="EMBL" id="MSS17631.1"/>
    </source>
</evidence>
<reference evidence="8 9" key="1">
    <citation type="submission" date="2019-08" db="EMBL/GenBank/DDBJ databases">
        <title>In-depth cultivation of the pig gut microbiome towards novel bacterial diversity and tailored functional studies.</title>
        <authorList>
            <person name="Wylensek D."/>
            <person name="Hitch T.C.A."/>
            <person name="Clavel T."/>
        </authorList>
    </citation>
    <scope>NUCLEOTIDE SEQUENCE [LARGE SCALE GENOMIC DNA]</scope>
    <source>
        <strain evidence="8 9">Oil-RF-744-WCA-WT-10</strain>
    </source>
</reference>
<sequence>MERQWKGNTKGTPWMHRMLIASFKVMNLRFIYAGLAVAVVPCCMLFGHKGYLAQYRYFRQRLGYNRVKAFVAVGKNHYRFGQVIIDRFYMYSGGSFDFTLEHYERYRELEHKEGSFLILSSHTGNYEIAGYTLSARLKRLNALVYSGEAITIMQNRKKELEKNNIAMIPVSDDMSHLFMMSNALDNGEILSIPADRILGSPRYLKCDFMGAKAKFPLGPFALAVQRDLPVLAVQVMKDNVKRYRIIIAEIAPSSDAVKPKDKMQSLAQAYARNLEATLKRYPHQWFNYYDFWK</sequence>
<dbReference type="GO" id="GO:0016746">
    <property type="term" value="F:acyltransferase activity"/>
    <property type="evidence" value="ECO:0007669"/>
    <property type="project" value="UniProtKB-KW"/>
</dbReference>